<feature type="domain" description="GP-PDE" evidence="1">
    <location>
        <begin position="4"/>
        <end position="232"/>
    </location>
</feature>
<dbReference type="EMBL" id="BMIW01000007">
    <property type="protein sequence ID" value="GGF93887.1"/>
    <property type="molecule type" value="Genomic_DNA"/>
</dbReference>
<dbReference type="Proteomes" id="UP000608420">
    <property type="component" value="Unassembled WGS sequence"/>
</dbReference>
<dbReference type="PROSITE" id="PS51704">
    <property type="entry name" value="GP_PDE"/>
    <property type="match status" value="1"/>
</dbReference>
<dbReference type="PROSITE" id="PS50007">
    <property type="entry name" value="PIPLC_X_DOMAIN"/>
    <property type="match status" value="1"/>
</dbReference>
<dbReference type="InterPro" id="IPR017946">
    <property type="entry name" value="PLC-like_Pdiesterase_TIM-brl"/>
</dbReference>
<evidence type="ECO:0000259" key="1">
    <source>
        <dbReference type="PROSITE" id="PS51704"/>
    </source>
</evidence>
<dbReference type="InterPro" id="IPR030395">
    <property type="entry name" value="GP_PDE_dom"/>
</dbReference>
<accession>A0ABQ1VRW9</accession>
<reference evidence="3" key="1">
    <citation type="journal article" date="2019" name="Int. J. Syst. Evol. Microbiol.">
        <title>The Global Catalogue of Microorganisms (GCM) 10K type strain sequencing project: providing services to taxonomists for standard genome sequencing and annotation.</title>
        <authorList>
            <consortium name="The Broad Institute Genomics Platform"/>
            <consortium name="The Broad Institute Genome Sequencing Center for Infectious Disease"/>
            <person name="Wu L."/>
            <person name="Ma J."/>
        </authorList>
    </citation>
    <scope>NUCLEOTIDE SEQUENCE [LARGE SCALE GENOMIC DNA]</scope>
    <source>
        <strain evidence="3">CGMCC 1.15420</strain>
    </source>
</reference>
<organism evidence="2 3">
    <name type="scientific">Paenibacillus aceti</name>
    <dbReference type="NCBI Taxonomy" id="1820010"/>
    <lineage>
        <taxon>Bacteria</taxon>
        <taxon>Bacillati</taxon>
        <taxon>Bacillota</taxon>
        <taxon>Bacilli</taxon>
        <taxon>Bacillales</taxon>
        <taxon>Paenibacillaceae</taxon>
        <taxon>Paenibacillus</taxon>
    </lineage>
</organism>
<dbReference type="SUPFAM" id="SSF51695">
    <property type="entry name" value="PLC-like phosphodiesterases"/>
    <property type="match status" value="1"/>
</dbReference>
<evidence type="ECO:0000313" key="2">
    <source>
        <dbReference type="EMBL" id="GGF93887.1"/>
    </source>
</evidence>
<proteinExistence type="predicted"/>
<dbReference type="Pfam" id="PF03009">
    <property type="entry name" value="GDPD"/>
    <property type="match status" value="1"/>
</dbReference>
<dbReference type="PANTHER" id="PTHR46211:SF14">
    <property type="entry name" value="GLYCEROPHOSPHODIESTER PHOSPHODIESTERASE"/>
    <property type="match status" value="1"/>
</dbReference>
<dbReference type="Gene3D" id="3.20.20.190">
    <property type="entry name" value="Phosphatidylinositol (PI) phosphodiesterase"/>
    <property type="match status" value="1"/>
</dbReference>
<name>A0ABQ1VRW9_9BACL</name>
<dbReference type="RefSeq" id="WP_120464909.1">
    <property type="nucleotide sequence ID" value="NZ_BMIW01000007.1"/>
</dbReference>
<protein>
    <submittedName>
        <fullName evidence="2">Glycerophosphoryl diester phosphodiesterase</fullName>
    </submittedName>
</protein>
<evidence type="ECO:0000313" key="3">
    <source>
        <dbReference type="Proteomes" id="UP000608420"/>
    </source>
</evidence>
<comment type="caution">
    <text evidence="2">The sequence shown here is derived from an EMBL/GenBank/DDBJ whole genome shotgun (WGS) entry which is preliminary data.</text>
</comment>
<dbReference type="PANTHER" id="PTHR46211">
    <property type="entry name" value="GLYCEROPHOSPHORYL DIESTER PHOSPHODIESTERASE"/>
    <property type="match status" value="1"/>
</dbReference>
<keyword evidence="3" id="KW-1185">Reference proteome</keyword>
<sequence length="242" mass="27076">MSKIHGIAHRGYPLKYPENTLRGFRAVLELGFDHLELDVQLTSDGVPVVIHDATLDRTTNGQGVVRSYTLQELKQLDAGEGEQIPTLEEALLLLKDQLTVDIELKQTGDAMPGLEATVLEVIHRLGMKEQVILSSFDHYSIERVRELDSEIAIGLISYGASASLFPYLAELRGKYLSVKHVYVTPSFIERCRDEDVRLMVWTPDDEASLRAWAAYPDLLVCTNNLEGWIAVSEAEAIQIPED</sequence>
<gene>
    <name evidence="2" type="primary">glpQ</name>
    <name evidence="2" type="ORF">GCM10010913_14290</name>
</gene>